<evidence type="ECO:0000313" key="9">
    <source>
        <dbReference type="EMBL" id="RWU17115.1"/>
    </source>
</evidence>
<name>A0A443ZEI7_9PSED</name>
<evidence type="ECO:0000256" key="6">
    <source>
        <dbReference type="PROSITE-ProRule" id="PRU00433"/>
    </source>
</evidence>
<keyword evidence="5 6" id="KW-0408">Iron</keyword>
<dbReference type="GO" id="GO:0009055">
    <property type="term" value="F:electron transfer activity"/>
    <property type="evidence" value="ECO:0007669"/>
    <property type="project" value="InterPro"/>
</dbReference>
<dbReference type="RefSeq" id="WP_128326535.1">
    <property type="nucleotide sequence ID" value="NZ_QJRG01000050.1"/>
</dbReference>
<dbReference type="AlphaFoldDB" id="A0A443ZEI7"/>
<keyword evidence="1" id="KW-0813">Transport</keyword>
<reference evidence="9 10" key="1">
    <citation type="submission" date="2018-06" db="EMBL/GenBank/DDBJ databases">
        <title>Bacteria isolated from soil of Wuhan.</title>
        <authorList>
            <person name="Wei X."/>
            <person name="Chunhua H."/>
        </authorList>
    </citation>
    <scope>NUCLEOTIDE SEQUENCE [LARGE SCALE GENOMIC DNA]</scope>
    <source>
        <strain evidence="10">xwS2</strain>
    </source>
</reference>
<dbReference type="PANTHER" id="PTHR11961">
    <property type="entry name" value="CYTOCHROME C"/>
    <property type="match status" value="1"/>
</dbReference>
<dbReference type="InterPro" id="IPR036909">
    <property type="entry name" value="Cyt_c-like_dom_sf"/>
</dbReference>
<feature type="domain" description="Cytochrome c" evidence="8">
    <location>
        <begin position="25"/>
        <end position="123"/>
    </location>
</feature>
<keyword evidence="2 6" id="KW-0349">Heme</keyword>
<gene>
    <name evidence="9" type="ORF">DM813_27520</name>
</gene>
<comment type="caution">
    <text evidence="9">The sequence shown here is derived from an EMBL/GenBank/DDBJ whole genome shotgun (WGS) entry which is preliminary data.</text>
</comment>
<dbReference type="Proteomes" id="UP000288983">
    <property type="component" value="Unassembled WGS sequence"/>
</dbReference>
<dbReference type="EMBL" id="QJRG01000050">
    <property type="protein sequence ID" value="RWU17115.1"/>
    <property type="molecule type" value="Genomic_DNA"/>
</dbReference>
<accession>A0A443ZEI7</accession>
<dbReference type="GO" id="GO:0020037">
    <property type="term" value="F:heme binding"/>
    <property type="evidence" value="ECO:0007669"/>
    <property type="project" value="InterPro"/>
</dbReference>
<evidence type="ECO:0000256" key="4">
    <source>
        <dbReference type="ARBA" id="ARBA00022982"/>
    </source>
</evidence>
<evidence type="ECO:0000256" key="3">
    <source>
        <dbReference type="ARBA" id="ARBA00022723"/>
    </source>
</evidence>
<evidence type="ECO:0000256" key="5">
    <source>
        <dbReference type="ARBA" id="ARBA00023004"/>
    </source>
</evidence>
<evidence type="ECO:0000256" key="7">
    <source>
        <dbReference type="SAM" id="SignalP"/>
    </source>
</evidence>
<organism evidence="9 10">
    <name type="scientific">Pseudomonas alkylphenolica</name>
    <dbReference type="NCBI Taxonomy" id="237609"/>
    <lineage>
        <taxon>Bacteria</taxon>
        <taxon>Pseudomonadati</taxon>
        <taxon>Pseudomonadota</taxon>
        <taxon>Gammaproteobacteria</taxon>
        <taxon>Pseudomonadales</taxon>
        <taxon>Pseudomonadaceae</taxon>
        <taxon>Pseudomonas</taxon>
    </lineage>
</organism>
<protein>
    <submittedName>
        <fullName evidence="9">Cytochrome C</fullName>
    </submittedName>
</protein>
<dbReference type="GO" id="GO:0046872">
    <property type="term" value="F:metal ion binding"/>
    <property type="evidence" value="ECO:0007669"/>
    <property type="project" value="UniProtKB-KW"/>
</dbReference>
<keyword evidence="3 6" id="KW-0479">Metal-binding</keyword>
<dbReference type="InterPro" id="IPR002327">
    <property type="entry name" value="Cyt_c_1A/1B"/>
</dbReference>
<dbReference type="SUPFAM" id="SSF46626">
    <property type="entry name" value="Cytochrome c"/>
    <property type="match status" value="1"/>
</dbReference>
<dbReference type="PROSITE" id="PS51007">
    <property type="entry name" value="CYTC"/>
    <property type="match status" value="1"/>
</dbReference>
<dbReference type="Pfam" id="PF00034">
    <property type="entry name" value="Cytochrom_C"/>
    <property type="match status" value="1"/>
</dbReference>
<dbReference type="OrthoDB" id="9805828at2"/>
<dbReference type="Gene3D" id="1.10.760.10">
    <property type="entry name" value="Cytochrome c-like domain"/>
    <property type="match status" value="1"/>
</dbReference>
<dbReference type="PRINTS" id="PR00604">
    <property type="entry name" value="CYTCHRMECIAB"/>
</dbReference>
<keyword evidence="7" id="KW-0732">Signal</keyword>
<evidence type="ECO:0000259" key="8">
    <source>
        <dbReference type="PROSITE" id="PS51007"/>
    </source>
</evidence>
<dbReference type="InterPro" id="IPR009056">
    <property type="entry name" value="Cyt_c-like_dom"/>
</dbReference>
<sequence>MQPLLRPLVAATALTLSFTALAAECDAVAGQQLFQTKCSACHALDSDRVGPHLAGVVGRPVGSVPGFTYSSDLAGAKRAWSPEMIDQWLTAPARLFPETTMAFGGLRKVEERQAVLCFLQQHS</sequence>
<feature type="chain" id="PRO_5019078770" evidence="7">
    <location>
        <begin position="23"/>
        <end position="123"/>
    </location>
</feature>
<feature type="signal peptide" evidence="7">
    <location>
        <begin position="1"/>
        <end position="22"/>
    </location>
</feature>
<evidence type="ECO:0000256" key="1">
    <source>
        <dbReference type="ARBA" id="ARBA00022448"/>
    </source>
</evidence>
<keyword evidence="4" id="KW-0249">Electron transport</keyword>
<proteinExistence type="predicted"/>
<evidence type="ECO:0000256" key="2">
    <source>
        <dbReference type="ARBA" id="ARBA00022617"/>
    </source>
</evidence>
<evidence type="ECO:0000313" key="10">
    <source>
        <dbReference type="Proteomes" id="UP000288983"/>
    </source>
</evidence>